<dbReference type="Pfam" id="PF14572">
    <property type="entry name" value="Pribosyl_synth"/>
    <property type="match status" value="1"/>
</dbReference>
<keyword evidence="3" id="KW-0479">Metal-binding</keyword>
<sequence length="331" mass="37131">MKIFSGTSNLDFSLKVAKHLNKDLSAVNISRFADGEINIIIEENVRKQDCYIIQPTGPSLNQSPNDNFMELLILCDALKRGSASSVNVIIPYYGYQRQDRKDYSRAPISARVIASCLESQNISRVIVYDLHAGQIQGFFSNNTPVDNLYVETNFIDYIIKNKINLNEIIVISPDEGGMKRAVRISNKLGVGMGTIYKERSNANVIDKMALMGDVKDKICIIVDDMIDTAGTSCKASHLLRESGAKEIYMFACHGLFSKNALNNIEKSKFTKVIVTNTIDQSRHQSKIKELNLENRMEVIDVSWMCAEAIRGCNYGQSLISLYDKTEKTNTK</sequence>
<gene>
    <name evidence="11" type="ORF">3_64</name>
</gene>
<evidence type="ECO:0000313" key="11">
    <source>
        <dbReference type="EMBL" id="QDY52085.1"/>
    </source>
</evidence>
<dbReference type="SUPFAM" id="SSF53271">
    <property type="entry name" value="PRTase-like"/>
    <property type="match status" value="1"/>
</dbReference>
<evidence type="ECO:0000256" key="7">
    <source>
        <dbReference type="ARBA" id="ARBA00022840"/>
    </source>
</evidence>
<evidence type="ECO:0000259" key="10">
    <source>
        <dbReference type="Pfam" id="PF13793"/>
    </source>
</evidence>
<dbReference type="FunFam" id="3.40.50.2020:FF:000007">
    <property type="entry name" value="Ribose-phosphate pyrophosphokinase"/>
    <property type="match status" value="1"/>
</dbReference>
<dbReference type="GO" id="GO:0006015">
    <property type="term" value="P:5-phosphoribose 1-diphosphate biosynthetic process"/>
    <property type="evidence" value="ECO:0007669"/>
    <property type="project" value="TreeGrafter"/>
</dbReference>
<evidence type="ECO:0000256" key="5">
    <source>
        <dbReference type="ARBA" id="ARBA00022741"/>
    </source>
</evidence>
<dbReference type="InterPro" id="IPR029057">
    <property type="entry name" value="PRTase-like"/>
</dbReference>
<keyword evidence="8" id="KW-0460">Magnesium</keyword>
<dbReference type="SMART" id="SM01400">
    <property type="entry name" value="Pribosyltran_N"/>
    <property type="match status" value="1"/>
</dbReference>
<name>A0A5B8IHT3_9VIRU</name>
<dbReference type="Gene3D" id="3.40.50.2020">
    <property type="match status" value="2"/>
</dbReference>
<keyword evidence="4" id="KW-0545">Nucleotide biosynthesis</keyword>
<keyword evidence="5" id="KW-0547">Nucleotide-binding</keyword>
<evidence type="ECO:0000256" key="8">
    <source>
        <dbReference type="ARBA" id="ARBA00022842"/>
    </source>
</evidence>
<evidence type="ECO:0000256" key="2">
    <source>
        <dbReference type="ARBA" id="ARBA00022679"/>
    </source>
</evidence>
<dbReference type="GO" id="GO:0004749">
    <property type="term" value="F:ribose phosphate diphosphokinase activity"/>
    <property type="evidence" value="ECO:0007669"/>
    <property type="project" value="UniProtKB-EC"/>
</dbReference>
<reference evidence="11" key="1">
    <citation type="submission" date="2018-11" db="EMBL/GenBank/DDBJ databases">
        <title>A distinct lineage of giant viruses engineers rhodopsin photosystems in predatory marine eukaryotes.</title>
        <authorList>
            <person name="Needham D.M."/>
            <person name="Yoshizawa S."/>
            <person name="Hosaka T."/>
            <person name="Poirier C."/>
            <person name="Choi C.-J."/>
            <person name="Hehenberger E."/>
            <person name="Irwin N.A.T."/>
            <person name="Wilken S."/>
            <person name="Yung C.-M."/>
            <person name="Bachy C."/>
            <person name="Kurihara R."/>
            <person name="Nakajima Y."/>
            <person name="Kojima K."/>
            <person name="Kimura-Someya T."/>
            <person name="Leonard G."/>
            <person name="Malmstrom R.R."/>
            <person name="Mende D."/>
            <person name="Olson D.K."/>
            <person name="Sudo Y."/>
            <person name="Sudek S."/>
            <person name="Richards T.A."/>
            <person name="DeLong E.F."/>
            <person name="Keeling P.J."/>
            <person name="Santoro A.E."/>
            <person name="Shirouzu M."/>
            <person name="Iwasaki W."/>
            <person name="Worden A.Z."/>
        </authorList>
    </citation>
    <scope>NUCLEOTIDE SEQUENCE</scope>
</reference>
<dbReference type="GO" id="GO:0006164">
    <property type="term" value="P:purine nucleotide biosynthetic process"/>
    <property type="evidence" value="ECO:0007669"/>
    <property type="project" value="TreeGrafter"/>
</dbReference>
<dbReference type="NCBIfam" id="TIGR01251">
    <property type="entry name" value="ribP_PPkin"/>
    <property type="match status" value="1"/>
</dbReference>
<dbReference type="Pfam" id="PF13793">
    <property type="entry name" value="Pribosyltran_N"/>
    <property type="match status" value="1"/>
</dbReference>
<dbReference type="InterPro" id="IPR029099">
    <property type="entry name" value="Pribosyltran_N"/>
</dbReference>
<dbReference type="PANTHER" id="PTHR10210">
    <property type="entry name" value="RIBOSE-PHOSPHATE DIPHOSPHOKINASE FAMILY MEMBER"/>
    <property type="match status" value="1"/>
</dbReference>
<evidence type="ECO:0000256" key="1">
    <source>
        <dbReference type="ARBA" id="ARBA00013247"/>
    </source>
</evidence>
<protein>
    <recommendedName>
        <fullName evidence="1">ribose-phosphate diphosphokinase</fullName>
        <ecNumber evidence="1">2.7.6.1</ecNumber>
    </recommendedName>
</protein>
<evidence type="ECO:0000256" key="9">
    <source>
        <dbReference type="ARBA" id="ARBA00049535"/>
    </source>
</evidence>
<evidence type="ECO:0000256" key="6">
    <source>
        <dbReference type="ARBA" id="ARBA00022777"/>
    </source>
</evidence>
<dbReference type="InterPro" id="IPR000836">
    <property type="entry name" value="PRTase_dom"/>
</dbReference>
<evidence type="ECO:0000256" key="4">
    <source>
        <dbReference type="ARBA" id="ARBA00022727"/>
    </source>
</evidence>
<dbReference type="EC" id="2.7.6.1" evidence="1"/>
<comment type="catalytic activity">
    <reaction evidence="9">
        <text>D-ribose 5-phosphate + ATP = 5-phospho-alpha-D-ribose 1-diphosphate + AMP + H(+)</text>
        <dbReference type="Rhea" id="RHEA:15609"/>
        <dbReference type="ChEBI" id="CHEBI:15378"/>
        <dbReference type="ChEBI" id="CHEBI:30616"/>
        <dbReference type="ChEBI" id="CHEBI:58017"/>
        <dbReference type="ChEBI" id="CHEBI:78346"/>
        <dbReference type="ChEBI" id="CHEBI:456215"/>
        <dbReference type="EC" id="2.7.6.1"/>
    </reaction>
</comment>
<feature type="domain" description="Ribose-phosphate pyrophosphokinase N-terminal" evidence="10">
    <location>
        <begin position="1"/>
        <end position="119"/>
    </location>
</feature>
<keyword evidence="2" id="KW-0808">Transferase</keyword>
<dbReference type="CDD" id="cd06223">
    <property type="entry name" value="PRTases_typeI"/>
    <property type="match status" value="1"/>
</dbReference>
<dbReference type="GO" id="GO:0002189">
    <property type="term" value="C:ribose phosphate diphosphokinase complex"/>
    <property type="evidence" value="ECO:0007669"/>
    <property type="project" value="TreeGrafter"/>
</dbReference>
<organism evidence="11">
    <name type="scientific">Mimiviridae sp. ChoanoV1</name>
    <dbReference type="NCBI Taxonomy" id="2596887"/>
    <lineage>
        <taxon>Viruses</taxon>
        <taxon>Varidnaviria</taxon>
        <taxon>Bamfordvirae</taxon>
        <taxon>Nucleocytoviricota</taxon>
        <taxon>Megaviricetes</taxon>
        <taxon>Imitervirales</taxon>
        <taxon>Schizomimiviridae</taxon>
    </lineage>
</organism>
<dbReference type="GO" id="GO:0000287">
    <property type="term" value="F:magnesium ion binding"/>
    <property type="evidence" value="ECO:0007669"/>
    <property type="project" value="InterPro"/>
</dbReference>
<dbReference type="GO" id="GO:0016301">
    <property type="term" value="F:kinase activity"/>
    <property type="evidence" value="ECO:0007669"/>
    <property type="project" value="UniProtKB-KW"/>
</dbReference>
<evidence type="ECO:0000256" key="3">
    <source>
        <dbReference type="ARBA" id="ARBA00022723"/>
    </source>
</evidence>
<proteinExistence type="predicted"/>
<dbReference type="EMBL" id="MK250087">
    <property type="protein sequence ID" value="QDY52085.1"/>
    <property type="molecule type" value="Genomic_DNA"/>
</dbReference>
<dbReference type="NCBIfam" id="NF002320">
    <property type="entry name" value="PRK01259.1"/>
    <property type="match status" value="1"/>
</dbReference>
<keyword evidence="6" id="KW-0418">Kinase</keyword>
<dbReference type="PANTHER" id="PTHR10210:SF32">
    <property type="entry name" value="RIBOSE-PHOSPHATE PYROPHOSPHOKINASE 2"/>
    <property type="match status" value="1"/>
</dbReference>
<keyword evidence="7" id="KW-0067">ATP-binding</keyword>
<dbReference type="InterPro" id="IPR005946">
    <property type="entry name" value="Rib-P_diPkinase"/>
</dbReference>
<dbReference type="GO" id="GO:0005524">
    <property type="term" value="F:ATP binding"/>
    <property type="evidence" value="ECO:0007669"/>
    <property type="project" value="UniProtKB-KW"/>
</dbReference>
<accession>A0A5B8IHT3</accession>